<dbReference type="GO" id="GO:0016788">
    <property type="term" value="F:hydrolase activity, acting on ester bonds"/>
    <property type="evidence" value="ECO:0007669"/>
    <property type="project" value="UniProtKB-UniRule"/>
</dbReference>
<dbReference type="GO" id="GO:0005737">
    <property type="term" value="C:cytoplasm"/>
    <property type="evidence" value="ECO:0007669"/>
    <property type="project" value="UniProtKB-SubCell"/>
</dbReference>
<dbReference type="AlphaFoldDB" id="A0A1F6FFC0"/>
<organism evidence="7 8">
    <name type="scientific">Candidatus Kaiserbacteria bacterium RIFCSPLOWO2_12_FULL_45_26</name>
    <dbReference type="NCBI Taxonomy" id="1798525"/>
    <lineage>
        <taxon>Bacteria</taxon>
        <taxon>Candidatus Kaiseribacteriota</taxon>
    </lineage>
</organism>
<dbReference type="GO" id="GO:0004518">
    <property type="term" value="F:nuclease activity"/>
    <property type="evidence" value="ECO:0007669"/>
    <property type="project" value="UniProtKB-KW"/>
</dbReference>
<evidence type="ECO:0000313" key="7">
    <source>
        <dbReference type="EMBL" id="OGG84556.1"/>
    </source>
</evidence>
<evidence type="ECO:0000256" key="1">
    <source>
        <dbReference type="ARBA" id="ARBA00022490"/>
    </source>
</evidence>
<dbReference type="Proteomes" id="UP000177325">
    <property type="component" value="Unassembled WGS sequence"/>
</dbReference>
<dbReference type="HAMAP" id="MF_00651">
    <property type="entry name" value="Nuclease_YqgF"/>
    <property type="match status" value="1"/>
</dbReference>
<accession>A0A1F6FFC0</accession>
<proteinExistence type="inferred from homology"/>
<evidence type="ECO:0000256" key="3">
    <source>
        <dbReference type="ARBA" id="ARBA00022722"/>
    </source>
</evidence>
<reference evidence="7 8" key="1">
    <citation type="journal article" date="2016" name="Nat. Commun.">
        <title>Thousands of microbial genomes shed light on interconnected biogeochemical processes in an aquifer system.</title>
        <authorList>
            <person name="Anantharaman K."/>
            <person name="Brown C.T."/>
            <person name="Hug L.A."/>
            <person name="Sharon I."/>
            <person name="Castelle C.J."/>
            <person name="Probst A.J."/>
            <person name="Thomas B.C."/>
            <person name="Singh A."/>
            <person name="Wilkins M.J."/>
            <person name="Karaoz U."/>
            <person name="Brodie E.L."/>
            <person name="Williams K.H."/>
            <person name="Hubbard S.S."/>
            <person name="Banfield J.F."/>
        </authorList>
    </citation>
    <scope>NUCLEOTIDE SEQUENCE [LARGE SCALE GENOMIC DNA]</scope>
</reference>
<name>A0A1F6FFC0_9BACT</name>
<keyword evidence="2 5" id="KW-0690">Ribosome biogenesis</keyword>
<dbReference type="EC" id="3.1.-.-" evidence="5"/>
<dbReference type="SUPFAM" id="SSF53098">
    <property type="entry name" value="Ribonuclease H-like"/>
    <property type="match status" value="1"/>
</dbReference>
<dbReference type="Pfam" id="PF03652">
    <property type="entry name" value="RuvX"/>
    <property type="match status" value="1"/>
</dbReference>
<dbReference type="Gene3D" id="3.30.420.140">
    <property type="entry name" value="YqgF/RNase H-like domain"/>
    <property type="match status" value="1"/>
</dbReference>
<comment type="similarity">
    <text evidence="5">Belongs to the YqgF HJR family.</text>
</comment>
<keyword evidence="4 5" id="KW-0378">Hydrolase</keyword>
<dbReference type="GO" id="GO:0000967">
    <property type="term" value="P:rRNA 5'-end processing"/>
    <property type="evidence" value="ECO:0007669"/>
    <property type="project" value="UniProtKB-UniRule"/>
</dbReference>
<dbReference type="InterPro" id="IPR037027">
    <property type="entry name" value="YqgF/RNaseH-like_dom_sf"/>
</dbReference>
<dbReference type="PANTHER" id="PTHR33317:SF4">
    <property type="entry name" value="POLYNUCLEOTIDYL TRANSFERASE, RIBONUCLEASE H-LIKE SUPERFAMILY PROTEIN"/>
    <property type="match status" value="1"/>
</dbReference>
<protein>
    <recommendedName>
        <fullName evidence="5">Putative pre-16S rRNA nuclease</fullName>
        <ecNumber evidence="5">3.1.-.-</ecNumber>
    </recommendedName>
</protein>
<evidence type="ECO:0000259" key="6">
    <source>
        <dbReference type="SMART" id="SM00732"/>
    </source>
</evidence>
<dbReference type="InterPro" id="IPR005227">
    <property type="entry name" value="YqgF"/>
</dbReference>
<evidence type="ECO:0000256" key="2">
    <source>
        <dbReference type="ARBA" id="ARBA00022517"/>
    </source>
</evidence>
<dbReference type="PANTHER" id="PTHR33317">
    <property type="entry name" value="POLYNUCLEOTIDYL TRANSFERASE, RIBONUCLEASE H-LIKE SUPERFAMILY PROTEIN"/>
    <property type="match status" value="1"/>
</dbReference>
<comment type="subcellular location">
    <subcellularLocation>
        <location evidence="5">Cytoplasm</location>
    </subcellularLocation>
</comment>
<comment type="caution">
    <text evidence="7">The sequence shown here is derived from an EMBL/GenBank/DDBJ whole genome shotgun (WGS) entry which is preliminary data.</text>
</comment>
<evidence type="ECO:0000313" key="8">
    <source>
        <dbReference type="Proteomes" id="UP000177325"/>
    </source>
</evidence>
<dbReference type="InterPro" id="IPR006641">
    <property type="entry name" value="YqgF/RNaseH-like_dom"/>
</dbReference>
<sequence>MSRLLGIDYGKKRVGVAISDESHQMAFPHTVFPNDAQLVKNLLTVIAKENISEIVIGHSLDKEGNPNSIHAKVEELMMDLTLEVGLPIHLVPELYTTQAALRIQGRNAMTDAAAATLILDTFITNPKKK</sequence>
<evidence type="ECO:0000256" key="5">
    <source>
        <dbReference type="HAMAP-Rule" id="MF_00651"/>
    </source>
</evidence>
<dbReference type="STRING" id="1798525.A3G90_00495"/>
<dbReference type="SMART" id="SM00732">
    <property type="entry name" value="YqgFc"/>
    <property type="match status" value="1"/>
</dbReference>
<dbReference type="CDD" id="cd16964">
    <property type="entry name" value="YqgF"/>
    <property type="match status" value="1"/>
</dbReference>
<keyword evidence="1 5" id="KW-0963">Cytoplasm</keyword>
<dbReference type="EMBL" id="MFMM01000001">
    <property type="protein sequence ID" value="OGG84556.1"/>
    <property type="molecule type" value="Genomic_DNA"/>
</dbReference>
<keyword evidence="3 5" id="KW-0540">Nuclease</keyword>
<evidence type="ECO:0000256" key="4">
    <source>
        <dbReference type="ARBA" id="ARBA00022801"/>
    </source>
</evidence>
<gene>
    <name evidence="7" type="ORF">A3G90_00495</name>
</gene>
<comment type="function">
    <text evidence="5">Could be a nuclease involved in processing of the 5'-end of pre-16S rRNA.</text>
</comment>
<feature type="domain" description="YqgF/RNase H-like" evidence="6">
    <location>
        <begin position="2"/>
        <end position="100"/>
    </location>
</feature>
<dbReference type="InterPro" id="IPR012337">
    <property type="entry name" value="RNaseH-like_sf"/>
</dbReference>